<dbReference type="Gene3D" id="3.30.9.30">
    <property type="match status" value="1"/>
</dbReference>
<reference evidence="5" key="1">
    <citation type="submission" date="2019-12" db="EMBL/GenBank/DDBJ databases">
        <title>Whole-genome sequence of tobacco pathogen Ralstonia pseudosolanacearum strain RS, originating from Yunnan province of China.</title>
        <authorList>
            <person name="Lu C.-H."/>
        </authorList>
    </citation>
    <scope>NUCLEOTIDE SEQUENCE [LARGE SCALE GENOMIC DNA]</scope>
    <source>
        <strain evidence="5">RS</strain>
        <plasmid evidence="5">pRS</plasmid>
    </source>
</reference>
<evidence type="ECO:0000256" key="2">
    <source>
        <dbReference type="ARBA" id="ARBA00023033"/>
    </source>
</evidence>
<dbReference type="SUPFAM" id="SSF51905">
    <property type="entry name" value="FAD/NAD(P)-binding domain"/>
    <property type="match status" value="1"/>
</dbReference>
<geneLocation type="plasmid" evidence="4 5">
    <name>pRS</name>
</geneLocation>
<keyword evidence="1" id="KW-0560">Oxidoreductase</keyword>
<accession>A0ABX8A1B9</accession>
<sequence length="425" mass="46973">MNTRNVAKPEVVVIGAGIGGLALALALHEVGVPCRIIESAPEIKPLGVGINLLPHAMAALDRLGVVQDLERKAVPTREVCFYTRRGQLVDRELRGRFAGYPLPQLSIHRADLHEVLLDAVRARLGPDAVELGRRCTGVTQDGRWVEVHVQDARKDPLPAIRGDIAVACDGVHSVVRKQMHPVEAVPRYEGTTQYRGTTRWQPFLSGASMVYLGTEKTGKLVLYPVRDNVDAQGRQLLNWVVEIERPDALLLRDWNRPARVEDFIGSFEACAFDWLDIPAVMRAADSIYEYPMVDQEPLPFWSEGRVTLLGDAAHPMMPRGSNGAAQAIIDALTLADQLAAHDDPERALKAYEDKRLDVTGKIVLANREISPDAILRLVEARTGGQPFDRIEDVLSAGEFEQWQARYREVAGFDRAQVQPGSAGTR</sequence>
<gene>
    <name evidence="4" type="ORF">GO999_24170</name>
</gene>
<keyword evidence="2" id="KW-0503">Monooxygenase</keyword>
<dbReference type="EMBL" id="CP046675">
    <property type="protein sequence ID" value="QUP61552.1"/>
    <property type="molecule type" value="Genomic_DNA"/>
</dbReference>
<organism evidence="4 5">
    <name type="scientific">Ralstonia nicotianae</name>
    <dbReference type="NCBI Taxonomy" id="3037696"/>
    <lineage>
        <taxon>Bacteria</taxon>
        <taxon>Pseudomonadati</taxon>
        <taxon>Pseudomonadota</taxon>
        <taxon>Betaproteobacteria</taxon>
        <taxon>Burkholderiales</taxon>
        <taxon>Burkholderiaceae</taxon>
        <taxon>Ralstonia</taxon>
        <taxon>Ralstonia solanacearum species complex</taxon>
    </lineage>
</organism>
<feature type="domain" description="FAD-binding" evidence="3">
    <location>
        <begin position="10"/>
        <end position="180"/>
    </location>
</feature>
<protein>
    <submittedName>
        <fullName evidence="4">Flavin-dependent oxidoreductase</fullName>
    </submittedName>
</protein>
<evidence type="ECO:0000313" key="4">
    <source>
        <dbReference type="EMBL" id="QUP61552.1"/>
    </source>
</evidence>
<evidence type="ECO:0000256" key="1">
    <source>
        <dbReference type="ARBA" id="ARBA00023002"/>
    </source>
</evidence>
<name>A0ABX8A1B9_9RALS</name>
<evidence type="ECO:0000313" key="5">
    <source>
        <dbReference type="Proteomes" id="UP000680989"/>
    </source>
</evidence>
<dbReference type="SUPFAM" id="SSF54373">
    <property type="entry name" value="FAD-linked reductases, C-terminal domain"/>
    <property type="match status" value="1"/>
</dbReference>
<dbReference type="InterPro" id="IPR050493">
    <property type="entry name" value="FAD-dep_Monooxygenase_BioMet"/>
</dbReference>
<evidence type="ECO:0000259" key="3">
    <source>
        <dbReference type="Pfam" id="PF01494"/>
    </source>
</evidence>
<dbReference type="PRINTS" id="PR00420">
    <property type="entry name" value="RNGMNOXGNASE"/>
</dbReference>
<keyword evidence="4" id="KW-0614">Plasmid</keyword>
<feature type="domain" description="FAD-binding" evidence="3">
    <location>
        <begin position="301"/>
        <end position="363"/>
    </location>
</feature>
<dbReference type="InterPro" id="IPR036188">
    <property type="entry name" value="FAD/NAD-bd_sf"/>
</dbReference>
<dbReference type="Gene3D" id="3.50.50.60">
    <property type="entry name" value="FAD/NAD(P)-binding domain"/>
    <property type="match status" value="1"/>
</dbReference>
<dbReference type="PANTHER" id="PTHR13789">
    <property type="entry name" value="MONOOXYGENASE"/>
    <property type="match status" value="1"/>
</dbReference>
<dbReference type="InterPro" id="IPR002938">
    <property type="entry name" value="FAD-bd"/>
</dbReference>
<dbReference type="Proteomes" id="UP000680989">
    <property type="component" value="Plasmid pRS"/>
</dbReference>
<dbReference type="RefSeq" id="WP_019719296.1">
    <property type="nucleotide sequence ID" value="NZ_CP046675.1"/>
</dbReference>
<dbReference type="Pfam" id="PF01494">
    <property type="entry name" value="FAD_binding_3"/>
    <property type="match status" value="2"/>
</dbReference>
<keyword evidence="5" id="KW-1185">Reference proteome</keyword>
<proteinExistence type="predicted"/>
<dbReference type="NCBIfam" id="NF005720">
    <property type="entry name" value="PRK07538.1"/>
    <property type="match status" value="1"/>
</dbReference>
<dbReference type="PANTHER" id="PTHR13789:SF268">
    <property type="entry name" value="5-METHYLPHENAZINE-1-CARBOXYLATE 1-MONOOXYGENASE"/>
    <property type="match status" value="1"/>
</dbReference>